<dbReference type="PANTHER" id="PTHR13096:SF8">
    <property type="entry name" value="RIBOSOMAL OXYGENASE 1"/>
    <property type="match status" value="1"/>
</dbReference>
<gene>
    <name evidence="6" type="ORF">FCC1311_058492</name>
</gene>
<keyword evidence="7" id="KW-1185">Reference proteome</keyword>
<feature type="compositionally biased region" description="Basic and acidic residues" evidence="4">
    <location>
        <begin position="537"/>
        <end position="556"/>
    </location>
</feature>
<feature type="compositionally biased region" description="Basic and acidic residues" evidence="4">
    <location>
        <begin position="1"/>
        <end position="10"/>
    </location>
</feature>
<evidence type="ECO:0000256" key="3">
    <source>
        <dbReference type="RuleBase" id="RU366061"/>
    </source>
</evidence>
<dbReference type="GO" id="GO:0032453">
    <property type="term" value="F:histone H3K4 demethylase activity"/>
    <property type="evidence" value="ECO:0007669"/>
    <property type="project" value="TreeGrafter"/>
</dbReference>
<dbReference type="Pfam" id="PF08007">
    <property type="entry name" value="JmjC_2"/>
    <property type="match status" value="1"/>
</dbReference>
<dbReference type="GO" id="GO:0051864">
    <property type="term" value="F:histone H3K36 demethylase activity"/>
    <property type="evidence" value="ECO:0007669"/>
    <property type="project" value="TreeGrafter"/>
</dbReference>
<proteinExistence type="inferred from homology"/>
<evidence type="ECO:0000259" key="5">
    <source>
        <dbReference type="PROSITE" id="PS51184"/>
    </source>
</evidence>
<dbReference type="GO" id="GO:0032259">
    <property type="term" value="P:methylation"/>
    <property type="evidence" value="ECO:0007669"/>
    <property type="project" value="UniProtKB-KW"/>
</dbReference>
<evidence type="ECO:0000256" key="4">
    <source>
        <dbReference type="SAM" id="MobiDB-lite"/>
    </source>
</evidence>
<keyword evidence="3" id="KW-0804">Transcription</keyword>
<feature type="region of interest" description="Disordered" evidence="4">
    <location>
        <begin position="440"/>
        <end position="575"/>
    </location>
</feature>
<protein>
    <recommendedName>
        <fullName evidence="3">Bifunctional lysine-specific demethylase and histidyl-hydroxylase</fullName>
        <ecNumber evidence="3">1.14.11.-</ecNumber>
    </recommendedName>
</protein>
<dbReference type="GO" id="GO:0005506">
    <property type="term" value="F:iron ion binding"/>
    <property type="evidence" value="ECO:0007669"/>
    <property type="project" value="UniProtKB-UniRule"/>
</dbReference>
<keyword evidence="3" id="KW-0805">Transcription regulation</keyword>
<accession>A0A2R5GIS3</accession>
<comment type="similarity">
    <text evidence="3">Belongs to the ROX family.</text>
</comment>
<feature type="compositionally biased region" description="Polar residues" evidence="4">
    <location>
        <begin position="504"/>
        <end position="518"/>
    </location>
</feature>
<feature type="compositionally biased region" description="Acidic residues" evidence="4">
    <location>
        <begin position="562"/>
        <end position="574"/>
    </location>
</feature>
<reference evidence="6 7" key="1">
    <citation type="submission" date="2017-12" db="EMBL/GenBank/DDBJ databases">
        <title>Sequencing, de novo assembly and annotation of complete genome of a new Thraustochytrid species, strain FCC1311.</title>
        <authorList>
            <person name="Sedici K."/>
            <person name="Godart F."/>
            <person name="Aiese Cigliano R."/>
            <person name="Sanseverino W."/>
            <person name="Barakat M."/>
            <person name="Ortet P."/>
            <person name="Marechal E."/>
            <person name="Cagnac O."/>
            <person name="Amato A."/>
        </authorList>
    </citation>
    <scope>NUCLEOTIDE SEQUENCE [LARGE SCALE GENOMIC DNA]</scope>
</reference>
<sequence length="659" mass="71916">MKKSRPDHAGDVSQGTRQPGRSRTEGTDSVSWLLGPLVSAEHFIESVWQKEALHVSRVDLAGKEDEEEQAKEDAQSKSKSSSARKRGGRKRKGARAAANSANDEETQSDAQGADKLPDDLASRLFSVEDLIKLVKSHKFVYGRDLNVVSCADGKTKEVMHKVGAPVTEKSMRAHLKSSTVQFFQPQRYVNALWKHMASLEADFDALWGANVYITPPGTQGLAPHYDDVDVFVLQCAGEKRWFVHDAAEPHQVLAMEYSEDLQRLGKKRMEVVLRPGDLLYLPRGTTHYAQAEGSEHSVHITLSTHQNQTFYNFLEASFTKLLDAAASSDVRFRRGLPVGYLANNGTLGKTSAAGPGSKMLSTMVSLLRSMTDELSSSDPMEDGSVTQAYHEAVDDFASDFMLGRLPPFARSSCKTQVAPLQSTDKVRVLDPRYLLLRLVDLADEEDEGEEEDDDGEEGEGDDDNDEDDDEDEEGKEEAGEEEDEEVDTSGADAGKKEATRDENATSGPQNGNGSSTRSKAAGSSRGDGQNGSSPEKGTGDAQKEEAGARDKMRDANGAENYAAEEEEDPDEGGDEVLRVYFSHANKRENHMGPPGPIDKSQFMDVPLNSGVEELLGKLIAVYPMGVEVKELLDDEAAALKLAQSLLDRGAIVLQNRSSD</sequence>
<feature type="compositionally biased region" description="Acidic residues" evidence="4">
    <location>
        <begin position="441"/>
        <end position="487"/>
    </location>
</feature>
<keyword evidence="2 3" id="KW-0408">Iron</keyword>
<evidence type="ECO:0000313" key="6">
    <source>
        <dbReference type="EMBL" id="GBG29628.1"/>
    </source>
</evidence>
<dbReference type="SUPFAM" id="SSF51197">
    <property type="entry name" value="Clavaminate synthase-like"/>
    <property type="match status" value="1"/>
</dbReference>
<keyword evidence="3" id="KW-0223">Dioxygenase</keyword>
<keyword evidence="3" id="KW-0560">Oxidoreductase</keyword>
<dbReference type="OrthoDB" id="425950at2759"/>
<comment type="subcellular location">
    <subcellularLocation>
        <location evidence="3">Nucleus</location>
    </subcellularLocation>
</comment>
<feature type="region of interest" description="Disordered" evidence="4">
    <location>
        <begin position="61"/>
        <end position="115"/>
    </location>
</feature>
<keyword evidence="1 3" id="KW-0479">Metal-binding</keyword>
<feature type="region of interest" description="Disordered" evidence="4">
    <location>
        <begin position="1"/>
        <end position="29"/>
    </location>
</feature>
<comment type="function">
    <text evidence="3">Oxygenase that can act as both a histone lysine demethylase and a ribosomal histidine hydroxylase.</text>
</comment>
<dbReference type="AlphaFoldDB" id="A0A2R5GIS3"/>
<feature type="domain" description="JmjC" evidence="5">
    <location>
        <begin position="181"/>
        <end position="321"/>
    </location>
</feature>
<keyword evidence="6" id="KW-0808">Transferase</keyword>
<dbReference type="GO" id="GO:0005730">
    <property type="term" value="C:nucleolus"/>
    <property type="evidence" value="ECO:0007669"/>
    <property type="project" value="TreeGrafter"/>
</dbReference>
<dbReference type="EMBL" id="BEYU01000061">
    <property type="protein sequence ID" value="GBG29628.1"/>
    <property type="molecule type" value="Genomic_DNA"/>
</dbReference>
<dbReference type="Gene3D" id="1.10.10.1500">
    <property type="entry name" value="JmjC domain-containing ribosomal oxygenase (ROX), dimer domain"/>
    <property type="match status" value="1"/>
</dbReference>
<dbReference type="InterPro" id="IPR003347">
    <property type="entry name" value="JmjC_dom"/>
</dbReference>
<feature type="compositionally biased region" description="Basic and acidic residues" evidence="4">
    <location>
        <begin position="493"/>
        <end position="503"/>
    </location>
</feature>
<dbReference type="Gene3D" id="3.90.930.40">
    <property type="match status" value="2"/>
</dbReference>
<dbReference type="PANTHER" id="PTHR13096">
    <property type="entry name" value="MINA53 MYC INDUCED NUCLEAR ANTIGEN"/>
    <property type="match status" value="1"/>
</dbReference>
<dbReference type="InterPro" id="IPR039994">
    <property type="entry name" value="NO66-like"/>
</dbReference>
<feature type="compositionally biased region" description="Basic residues" evidence="4">
    <location>
        <begin position="82"/>
        <end position="94"/>
    </location>
</feature>
<evidence type="ECO:0000313" key="7">
    <source>
        <dbReference type="Proteomes" id="UP000241890"/>
    </source>
</evidence>
<dbReference type="EC" id="1.14.11.-" evidence="3"/>
<evidence type="ECO:0000256" key="1">
    <source>
        <dbReference type="ARBA" id="ARBA00022723"/>
    </source>
</evidence>
<keyword evidence="3" id="KW-0539">Nucleus</keyword>
<dbReference type="PROSITE" id="PS51184">
    <property type="entry name" value="JMJC"/>
    <property type="match status" value="1"/>
</dbReference>
<organism evidence="6 7">
    <name type="scientific">Hondaea fermentalgiana</name>
    <dbReference type="NCBI Taxonomy" id="2315210"/>
    <lineage>
        <taxon>Eukaryota</taxon>
        <taxon>Sar</taxon>
        <taxon>Stramenopiles</taxon>
        <taxon>Bigyra</taxon>
        <taxon>Labyrinthulomycetes</taxon>
        <taxon>Thraustochytrida</taxon>
        <taxon>Thraustochytriidae</taxon>
        <taxon>Hondaea</taxon>
    </lineage>
</organism>
<dbReference type="GO" id="GO:0008168">
    <property type="term" value="F:methyltransferase activity"/>
    <property type="evidence" value="ECO:0007669"/>
    <property type="project" value="UniProtKB-KW"/>
</dbReference>
<dbReference type="Proteomes" id="UP000241890">
    <property type="component" value="Unassembled WGS sequence"/>
</dbReference>
<dbReference type="InParanoid" id="A0A2R5GIS3"/>
<evidence type="ECO:0000256" key="2">
    <source>
        <dbReference type="ARBA" id="ARBA00023004"/>
    </source>
</evidence>
<comment type="caution">
    <text evidence="6">The sequence shown here is derived from an EMBL/GenBank/DDBJ whole genome shotgun (WGS) entry which is preliminary data.</text>
</comment>
<keyword evidence="6" id="KW-0489">Methyltransferase</keyword>
<comment type="cofactor">
    <cofactor evidence="3">
        <name>Fe(2+)</name>
        <dbReference type="ChEBI" id="CHEBI:29033"/>
    </cofactor>
    <text evidence="3">Binds 1 Fe(2+) ion per subunit.</text>
</comment>
<dbReference type="Gene3D" id="2.60.120.650">
    <property type="entry name" value="Cupin"/>
    <property type="match status" value="1"/>
</dbReference>
<feature type="compositionally biased region" description="Polar residues" evidence="4">
    <location>
        <begin position="526"/>
        <end position="535"/>
    </location>
</feature>
<name>A0A2R5GIS3_9STRA</name>